<reference evidence="7 8" key="1">
    <citation type="submission" date="2024-10" db="EMBL/GenBank/DDBJ databases">
        <authorList>
            <person name="Ratan Roy A."/>
            <person name="Morales Sandoval P.H."/>
            <person name="De Los Santos Villalobos S."/>
            <person name="Chakraborty S."/>
            <person name="Mukherjee J."/>
        </authorList>
    </citation>
    <scope>NUCLEOTIDE SEQUENCE [LARGE SCALE GENOMIC DNA]</scope>
    <source>
        <strain evidence="7 8">S1</strain>
    </source>
</reference>
<name>A0ABW6IIQ8_9CYAN</name>
<dbReference type="EC" id="3.5.1.88" evidence="6"/>
<keyword evidence="3 6" id="KW-0378">Hydrolase</keyword>
<comment type="similarity">
    <text evidence="1 6">Belongs to the polypeptide deformylase family.</text>
</comment>
<dbReference type="SUPFAM" id="SSF56420">
    <property type="entry name" value="Peptide deformylase"/>
    <property type="match status" value="1"/>
</dbReference>
<dbReference type="InterPro" id="IPR036821">
    <property type="entry name" value="Peptide_deformylase_sf"/>
</dbReference>
<evidence type="ECO:0000256" key="3">
    <source>
        <dbReference type="ARBA" id="ARBA00022801"/>
    </source>
</evidence>
<dbReference type="CDD" id="cd00487">
    <property type="entry name" value="Pep_deformylase"/>
    <property type="match status" value="1"/>
</dbReference>
<dbReference type="NCBIfam" id="NF001159">
    <property type="entry name" value="PRK00150.1-3"/>
    <property type="match status" value="1"/>
</dbReference>
<dbReference type="Proteomes" id="UP001600165">
    <property type="component" value="Unassembled WGS sequence"/>
</dbReference>
<comment type="caution">
    <text evidence="7">The sequence shown here is derived from an EMBL/GenBank/DDBJ whole genome shotgun (WGS) entry which is preliminary data.</text>
</comment>
<dbReference type="PRINTS" id="PR01576">
    <property type="entry name" value="PDEFORMYLASE"/>
</dbReference>
<keyword evidence="2 6" id="KW-0479">Metal-binding</keyword>
<dbReference type="PANTHER" id="PTHR10458">
    <property type="entry name" value="PEPTIDE DEFORMYLASE"/>
    <property type="match status" value="1"/>
</dbReference>
<dbReference type="GO" id="GO:0042586">
    <property type="term" value="F:peptide deformylase activity"/>
    <property type="evidence" value="ECO:0007669"/>
    <property type="project" value="UniProtKB-EC"/>
</dbReference>
<evidence type="ECO:0000256" key="1">
    <source>
        <dbReference type="ARBA" id="ARBA00010759"/>
    </source>
</evidence>
<dbReference type="EMBL" id="JBHZOL010000099">
    <property type="protein sequence ID" value="MFE4108107.1"/>
    <property type="molecule type" value="Genomic_DNA"/>
</dbReference>
<evidence type="ECO:0000256" key="5">
    <source>
        <dbReference type="ARBA" id="ARBA00023004"/>
    </source>
</evidence>
<sequence>MSQPLEIIQLGHLGLRQVAQPVAEIADERFQQLIDRLIVTAQQAKGVGIAAPQAAYSDRLFIMASHPNARYPDAPTMPPTALINPALIAHSDQRVNGWEGCLSVPGIRGWVPRYSEIEVEYWDRWGDRQQQVLTGFLARIFQHELDHLNGLVFLDRVEQTTDLVSEQVYQDRIVGTPPPA</sequence>
<feature type="binding site" evidence="6">
    <location>
        <position position="143"/>
    </location>
    <ligand>
        <name>Fe cation</name>
        <dbReference type="ChEBI" id="CHEBI:24875"/>
    </ligand>
</feature>
<organism evidence="7 8">
    <name type="scientific">Almyronema epifaneia S1</name>
    <dbReference type="NCBI Taxonomy" id="2991925"/>
    <lineage>
        <taxon>Bacteria</taxon>
        <taxon>Bacillati</taxon>
        <taxon>Cyanobacteriota</taxon>
        <taxon>Cyanophyceae</taxon>
        <taxon>Nodosilineales</taxon>
        <taxon>Nodosilineaceae</taxon>
        <taxon>Almyronema</taxon>
        <taxon>Almyronema epifaneia</taxon>
    </lineage>
</organism>
<gene>
    <name evidence="6 7" type="primary">def</name>
    <name evidence="7" type="ORF">ACFVKH_17630</name>
</gene>
<comment type="catalytic activity">
    <reaction evidence="6">
        <text>N-terminal N-formyl-L-methionyl-[peptide] + H2O = N-terminal L-methionyl-[peptide] + formate</text>
        <dbReference type="Rhea" id="RHEA:24420"/>
        <dbReference type="Rhea" id="RHEA-COMP:10639"/>
        <dbReference type="Rhea" id="RHEA-COMP:10640"/>
        <dbReference type="ChEBI" id="CHEBI:15377"/>
        <dbReference type="ChEBI" id="CHEBI:15740"/>
        <dbReference type="ChEBI" id="CHEBI:49298"/>
        <dbReference type="ChEBI" id="CHEBI:64731"/>
        <dbReference type="EC" id="3.5.1.88"/>
    </reaction>
</comment>
<keyword evidence="4 6" id="KW-0648">Protein biosynthesis</keyword>
<dbReference type="PIRSF" id="PIRSF004749">
    <property type="entry name" value="Pep_def"/>
    <property type="match status" value="1"/>
</dbReference>
<proteinExistence type="inferred from homology"/>
<feature type="binding site" evidence="6">
    <location>
        <position position="101"/>
    </location>
    <ligand>
        <name>Fe cation</name>
        <dbReference type="ChEBI" id="CHEBI:24875"/>
    </ligand>
</feature>
<keyword evidence="8" id="KW-1185">Reference proteome</keyword>
<accession>A0ABW6IIQ8</accession>
<dbReference type="PANTHER" id="PTHR10458:SF21">
    <property type="entry name" value="PEPTIDE DEFORMYLASE"/>
    <property type="match status" value="1"/>
</dbReference>
<dbReference type="RefSeq" id="WP_377967501.1">
    <property type="nucleotide sequence ID" value="NZ_JBHZOL010000099.1"/>
</dbReference>
<evidence type="ECO:0000313" key="7">
    <source>
        <dbReference type="EMBL" id="MFE4108107.1"/>
    </source>
</evidence>
<comment type="function">
    <text evidence="6">Removes the formyl group from the N-terminal Met of newly synthesized proteins. Requires at least a dipeptide for an efficient rate of reaction. N-terminal L-methionine is a prerequisite for activity but the enzyme has broad specificity at other positions.</text>
</comment>
<dbReference type="Gene3D" id="3.90.45.10">
    <property type="entry name" value="Peptide deformylase"/>
    <property type="match status" value="1"/>
</dbReference>
<evidence type="ECO:0000256" key="4">
    <source>
        <dbReference type="ARBA" id="ARBA00022917"/>
    </source>
</evidence>
<protein>
    <recommendedName>
        <fullName evidence="6">Peptide deformylase</fullName>
        <shortName evidence="6">PDF</shortName>
        <ecNumber evidence="6">3.5.1.88</ecNumber>
    </recommendedName>
    <alternativeName>
        <fullName evidence="6">Polypeptide deformylase</fullName>
    </alternativeName>
</protein>
<evidence type="ECO:0000313" key="8">
    <source>
        <dbReference type="Proteomes" id="UP001600165"/>
    </source>
</evidence>
<dbReference type="InterPro" id="IPR023635">
    <property type="entry name" value="Peptide_deformylase"/>
</dbReference>
<feature type="active site" evidence="6">
    <location>
        <position position="144"/>
    </location>
</feature>
<keyword evidence="5 6" id="KW-0408">Iron</keyword>
<dbReference type="Pfam" id="PF01327">
    <property type="entry name" value="Pep_deformylase"/>
    <property type="match status" value="1"/>
</dbReference>
<comment type="cofactor">
    <cofactor evidence="6">
        <name>Fe(2+)</name>
        <dbReference type="ChEBI" id="CHEBI:29033"/>
    </cofactor>
    <text evidence="6">Binds 1 Fe(2+) ion.</text>
</comment>
<evidence type="ECO:0000256" key="2">
    <source>
        <dbReference type="ARBA" id="ARBA00022723"/>
    </source>
</evidence>
<dbReference type="NCBIfam" id="TIGR00079">
    <property type="entry name" value="pept_deformyl"/>
    <property type="match status" value="1"/>
</dbReference>
<dbReference type="HAMAP" id="MF_00163">
    <property type="entry name" value="Pep_deformylase"/>
    <property type="match status" value="1"/>
</dbReference>
<evidence type="ECO:0000256" key="6">
    <source>
        <dbReference type="HAMAP-Rule" id="MF_00163"/>
    </source>
</evidence>
<feature type="binding site" evidence="6">
    <location>
        <position position="147"/>
    </location>
    <ligand>
        <name>Fe cation</name>
        <dbReference type="ChEBI" id="CHEBI:24875"/>
    </ligand>
</feature>